<evidence type="ECO:0000256" key="1">
    <source>
        <dbReference type="SAM" id="MobiDB-lite"/>
    </source>
</evidence>
<gene>
    <name evidence="2" type="ORF">Ttaiw_00846</name>
</gene>
<proteinExistence type="predicted"/>
<feature type="region of interest" description="Disordered" evidence="1">
    <location>
        <begin position="1"/>
        <end position="21"/>
    </location>
</feature>
<sequence>MIQTAAIVPGSERPAGDGSTGAARCAIILPDGSRRAAVVKRGPIGQIAAEAFAALLLRAWGLPVPQPFLVEEDPHPAFASADDGYPSLKQRLGLHGLPPGEQRSRAEWVACRIAVGLRTAPLAAAADEAIANHDRNLGNILWDGASEAWIDHAYALGQGSLPDANKLCDMARAVQASEQLLRSAVAQALALNRDAVELAAQEVPTHLGAHSLATMVSQRIANVANALISRFPTPDDLFSGP</sequence>
<evidence type="ECO:0000313" key="2">
    <source>
        <dbReference type="EMBL" id="TSE32985.1"/>
    </source>
</evidence>
<name>A0A554XAX7_9BURK</name>
<dbReference type="RefSeq" id="WP_143897596.1">
    <property type="nucleotide sequence ID" value="NZ_CP083911.1"/>
</dbReference>
<dbReference type="EMBL" id="VJOM01000006">
    <property type="protein sequence ID" value="TSE32985.1"/>
    <property type="molecule type" value="Genomic_DNA"/>
</dbReference>
<accession>A0A554XAX7</accession>
<protein>
    <submittedName>
        <fullName evidence="2">Uncharacterized protein</fullName>
    </submittedName>
</protein>
<comment type="caution">
    <text evidence="2">The sequence shown here is derived from an EMBL/GenBank/DDBJ whole genome shotgun (WGS) entry which is preliminary data.</text>
</comment>
<organism evidence="2 3">
    <name type="scientific">Tepidimonas taiwanensis</name>
    <dbReference type="NCBI Taxonomy" id="307486"/>
    <lineage>
        <taxon>Bacteria</taxon>
        <taxon>Pseudomonadati</taxon>
        <taxon>Pseudomonadota</taxon>
        <taxon>Betaproteobacteria</taxon>
        <taxon>Burkholderiales</taxon>
        <taxon>Tepidimonas</taxon>
    </lineage>
</organism>
<dbReference type="OrthoDB" id="9128719at2"/>
<reference evidence="2 3" key="1">
    <citation type="submission" date="2019-07" db="EMBL/GenBank/DDBJ databases">
        <title>Tepidimonas taiwanensis I1-1 draft genome.</title>
        <authorList>
            <person name="Da Costa M.S."/>
            <person name="Froufe H.J.C."/>
            <person name="Egas C."/>
            <person name="Albuquerque L."/>
        </authorList>
    </citation>
    <scope>NUCLEOTIDE SEQUENCE [LARGE SCALE GENOMIC DNA]</scope>
    <source>
        <strain evidence="2 3">I1-1</strain>
    </source>
</reference>
<keyword evidence="3" id="KW-1185">Reference proteome</keyword>
<dbReference type="Proteomes" id="UP000317763">
    <property type="component" value="Unassembled WGS sequence"/>
</dbReference>
<evidence type="ECO:0000313" key="3">
    <source>
        <dbReference type="Proteomes" id="UP000317763"/>
    </source>
</evidence>
<dbReference type="AlphaFoldDB" id="A0A554XAX7"/>